<dbReference type="NCBIfam" id="TIGR01444">
    <property type="entry name" value="fkbM_fam"/>
    <property type="match status" value="1"/>
</dbReference>
<evidence type="ECO:0000313" key="3">
    <source>
        <dbReference type="EMBL" id="KAJ8303199.1"/>
    </source>
</evidence>
<keyword evidence="4" id="KW-1185">Reference proteome</keyword>
<evidence type="ECO:0000256" key="1">
    <source>
        <dbReference type="SAM" id="Phobius"/>
    </source>
</evidence>
<protein>
    <recommendedName>
        <fullName evidence="2">Methyltransferase FkbM domain-containing protein</fullName>
    </recommendedName>
</protein>
<reference evidence="3 4" key="1">
    <citation type="submission" date="2022-12" db="EMBL/GenBank/DDBJ databases">
        <title>Chromosome-level genome of Tegillarca granosa.</title>
        <authorList>
            <person name="Kim J."/>
        </authorList>
    </citation>
    <scope>NUCLEOTIDE SEQUENCE [LARGE SCALE GENOMIC DNA]</scope>
    <source>
        <strain evidence="3">Teg-2019</strain>
        <tissue evidence="3">Adductor muscle</tissue>
    </source>
</reference>
<proteinExistence type="predicted"/>
<dbReference type="SUPFAM" id="SSF53335">
    <property type="entry name" value="S-adenosyl-L-methionine-dependent methyltransferases"/>
    <property type="match status" value="1"/>
</dbReference>
<dbReference type="Proteomes" id="UP001217089">
    <property type="component" value="Unassembled WGS sequence"/>
</dbReference>
<dbReference type="InterPro" id="IPR006342">
    <property type="entry name" value="FkbM_mtfrase"/>
</dbReference>
<feature type="transmembrane region" description="Helical" evidence="1">
    <location>
        <begin position="6"/>
        <end position="22"/>
    </location>
</feature>
<feature type="domain" description="Methyltransferase FkbM" evidence="2">
    <location>
        <begin position="140"/>
        <end position="313"/>
    </location>
</feature>
<keyword evidence="1" id="KW-0472">Membrane</keyword>
<dbReference type="PANTHER" id="PTHR34203:SF15">
    <property type="entry name" value="SLL1173 PROTEIN"/>
    <property type="match status" value="1"/>
</dbReference>
<accession>A0ABQ9ED06</accession>
<dbReference type="PANTHER" id="PTHR34203">
    <property type="entry name" value="METHYLTRANSFERASE, FKBM FAMILY PROTEIN"/>
    <property type="match status" value="1"/>
</dbReference>
<keyword evidence="1" id="KW-0812">Transmembrane</keyword>
<evidence type="ECO:0000259" key="2">
    <source>
        <dbReference type="Pfam" id="PF05050"/>
    </source>
</evidence>
<evidence type="ECO:0000313" key="4">
    <source>
        <dbReference type="Proteomes" id="UP001217089"/>
    </source>
</evidence>
<sequence>MKTIHVILSVVMVVPIFIYLIYRNTEKISATVQQIEPLIVPEPMKMKTKVNNASCIDNTFRSVYSYQTKWKINTDVCNGCFNFVKTRLKTSKGVIPIHVYTPKEDKFVSSRIIQYGLFEAPKIDLLLKYLKSDPSLNFIDIGANLGVFTLNVAKFGRKVLAVEALNKNVQHLCLSVRDGKLQNNIKIIHNALSDKSGVTVNLGVDVNNMGGTFVDDEAENTKKVKQYWHLEIGGTYGSVNTFTLDNLLDLEEMKDFKNVIIKIDIEGFEYKALIGGQKFFDSINIKAVFMEWVFHKGTSSGKKIIDFMIKRNFIPYLENGAKELDPSKSEAWDWNVLWLRKV</sequence>
<comment type="caution">
    <text evidence="3">The sequence shown here is derived from an EMBL/GenBank/DDBJ whole genome shotgun (WGS) entry which is preliminary data.</text>
</comment>
<dbReference type="InterPro" id="IPR052514">
    <property type="entry name" value="SAM-dependent_MTase"/>
</dbReference>
<dbReference type="Pfam" id="PF05050">
    <property type="entry name" value="Methyltransf_21"/>
    <property type="match status" value="1"/>
</dbReference>
<organism evidence="3 4">
    <name type="scientific">Tegillarca granosa</name>
    <name type="common">Malaysian cockle</name>
    <name type="synonym">Anadara granosa</name>
    <dbReference type="NCBI Taxonomy" id="220873"/>
    <lineage>
        <taxon>Eukaryota</taxon>
        <taxon>Metazoa</taxon>
        <taxon>Spiralia</taxon>
        <taxon>Lophotrochozoa</taxon>
        <taxon>Mollusca</taxon>
        <taxon>Bivalvia</taxon>
        <taxon>Autobranchia</taxon>
        <taxon>Pteriomorphia</taxon>
        <taxon>Arcoida</taxon>
        <taxon>Arcoidea</taxon>
        <taxon>Arcidae</taxon>
        <taxon>Tegillarca</taxon>
    </lineage>
</organism>
<dbReference type="EMBL" id="JARBDR010000917">
    <property type="protein sequence ID" value="KAJ8303199.1"/>
    <property type="molecule type" value="Genomic_DNA"/>
</dbReference>
<dbReference type="Gene3D" id="3.40.50.150">
    <property type="entry name" value="Vaccinia Virus protein VP39"/>
    <property type="match status" value="1"/>
</dbReference>
<dbReference type="InterPro" id="IPR029063">
    <property type="entry name" value="SAM-dependent_MTases_sf"/>
</dbReference>
<name>A0ABQ9ED06_TEGGR</name>
<keyword evidence="1" id="KW-1133">Transmembrane helix</keyword>
<gene>
    <name evidence="3" type="ORF">KUTeg_019595</name>
</gene>